<name>A0AAV0FIL3_9ASTE</name>
<accession>A0AAV0FIL3</accession>
<dbReference type="EMBL" id="CAMAPF010000987">
    <property type="protein sequence ID" value="CAH9135425.1"/>
    <property type="molecule type" value="Genomic_DNA"/>
</dbReference>
<sequence length="254" mass="29881">MLSSISDQDSNDSYDVHLIGGYKDIPYEHKKWREGVSLTLCSKIIEVLFNNPAKFNIRTLHVLDHNTQYDEEGNAYRIFQGFIVATDSGSILPAHFHETTRGPDVMVREVRRNLCAGDSTWKHRLLDTYDTESDRYSIAPCYWDESVLGRVKHLLELSDEEFAKVYYYAPPVQIDHNYIRYLKSIVGYIVEHPNWKNVFPNGKPREFKRIPNGDWMAISMVATEDRVSRFRSQLKRFFNCIVRLKFKMLSMYHR</sequence>
<dbReference type="PANTHER" id="PTHR12498:SF0">
    <property type="entry name" value="PROTEIN N-TERMINAL ASPARAGINE AMIDOHYDROLASE"/>
    <property type="match status" value="1"/>
</dbReference>
<proteinExistence type="predicted"/>
<protein>
    <submittedName>
        <fullName evidence="1">Uncharacterized protein</fullName>
    </submittedName>
</protein>
<keyword evidence="2" id="KW-1185">Reference proteome</keyword>
<dbReference type="Pfam" id="PF14736">
    <property type="entry name" value="N_Asn_amidohyd"/>
    <property type="match status" value="1"/>
</dbReference>
<dbReference type="GO" id="GO:0006511">
    <property type="term" value="P:ubiquitin-dependent protein catabolic process"/>
    <property type="evidence" value="ECO:0007669"/>
    <property type="project" value="TreeGrafter"/>
</dbReference>
<organism evidence="1 2">
    <name type="scientific">Cuscuta epithymum</name>
    <dbReference type="NCBI Taxonomy" id="186058"/>
    <lineage>
        <taxon>Eukaryota</taxon>
        <taxon>Viridiplantae</taxon>
        <taxon>Streptophyta</taxon>
        <taxon>Embryophyta</taxon>
        <taxon>Tracheophyta</taxon>
        <taxon>Spermatophyta</taxon>
        <taxon>Magnoliopsida</taxon>
        <taxon>eudicotyledons</taxon>
        <taxon>Gunneridae</taxon>
        <taxon>Pentapetalae</taxon>
        <taxon>asterids</taxon>
        <taxon>lamiids</taxon>
        <taxon>Solanales</taxon>
        <taxon>Convolvulaceae</taxon>
        <taxon>Cuscuteae</taxon>
        <taxon>Cuscuta</taxon>
        <taxon>Cuscuta subgen. Cuscuta</taxon>
    </lineage>
</organism>
<dbReference type="GO" id="GO:0008418">
    <property type="term" value="F:protein-N-terminal asparagine amidohydrolase activity"/>
    <property type="evidence" value="ECO:0007669"/>
    <property type="project" value="InterPro"/>
</dbReference>
<gene>
    <name evidence="1" type="ORF">CEPIT_LOCUS34498</name>
</gene>
<dbReference type="GO" id="GO:0005634">
    <property type="term" value="C:nucleus"/>
    <property type="evidence" value="ECO:0007669"/>
    <property type="project" value="TreeGrafter"/>
</dbReference>
<comment type="caution">
    <text evidence="1">The sequence shown here is derived from an EMBL/GenBank/DDBJ whole genome shotgun (WGS) entry which is preliminary data.</text>
</comment>
<reference evidence="1" key="1">
    <citation type="submission" date="2022-07" db="EMBL/GenBank/DDBJ databases">
        <authorList>
            <person name="Macas J."/>
            <person name="Novak P."/>
            <person name="Neumann P."/>
        </authorList>
    </citation>
    <scope>NUCLEOTIDE SEQUENCE</scope>
</reference>
<dbReference type="PANTHER" id="PTHR12498">
    <property type="entry name" value="N-TERMINAL ASPARAGINE AMIDOHYDROLASE"/>
    <property type="match status" value="1"/>
</dbReference>
<dbReference type="InterPro" id="IPR026750">
    <property type="entry name" value="NTAN1"/>
</dbReference>
<evidence type="ECO:0000313" key="2">
    <source>
        <dbReference type="Proteomes" id="UP001152523"/>
    </source>
</evidence>
<dbReference type="AlphaFoldDB" id="A0AAV0FIL3"/>
<evidence type="ECO:0000313" key="1">
    <source>
        <dbReference type="EMBL" id="CAH9135425.1"/>
    </source>
</evidence>
<dbReference type="Proteomes" id="UP001152523">
    <property type="component" value="Unassembled WGS sequence"/>
</dbReference>